<dbReference type="PANTHER" id="PTHR31268:SF5">
    <property type="entry name" value="GALACTINOL--SUCROSE GALACTOSYLTRANSFERASE 6-RELATED"/>
    <property type="match status" value="1"/>
</dbReference>
<comment type="similarity">
    <text evidence="1">Belongs to the glycosyl hydrolases 36 family.</text>
</comment>
<evidence type="ECO:0000313" key="9">
    <source>
        <dbReference type="Proteomes" id="UP000516437"/>
    </source>
</evidence>
<dbReference type="Proteomes" id="UP000516437">
    <property type="component" value="Chromosome 6"/>
</dbReference>
<dbReference type="OrthoDB" id="4664297at2759"/>
<accession>A0A6A1V8I2</accession>
<dbReference type="EMBL" id="RXIC02000024">
    <property type="protein sequence ID" value="KAB1208991.1"/>
    <property type="molecule type" value="Genomic_DNA"/>
</dbReference>
<protein>
    <recommendedName>
        <fullName evidence="2">galactinol--sucrose galactosyltransferase</fullName>
        <ecNumber evidence="2">2.4.1.82</ecNumber>
    </recommendedName>
</protein>
<keyword evidence="3 8" id="KW-0328">Glycosyltransferase</keyword>
<comment type="function">
    <text evidence="6">Transglycosidase operating by a ping-pong reaction mechanism. Involved in the synthesis of raffinose, a major soluble carbohydrate in seeds, roots and tubers.</text>
</comment>
<keyword evidence="5" id="KW-0119">Carbohydrate metabolism</keyword>
<dbReference type="PANTHER" id="PTHR31268">
    <property type="match status" value="1"/>
</dbReference>
<dbReference type="Gene3D" id="3.20.20.70">
    <property type="entry name" value="Aldolase class I"/>
    <property type="match status" value="1"/>
</dbReference>
<organism evidence="8 9">
    <name type="scientific">Morella rubra</name>
    <name type="common">Chinese bayberry</name>
    <dbReference type="NCBI Taxonomy" id="262757"/>
    <lineage>
        <taxon>Eukaryota</taxon>
        <taxon>Viridiplantae</taxon>
        <taxon>Streptophyta</taxon>
        <taxon>Embryophyta</taxon>
        <taxon>Tracheophyta</taxon>
        <taxon>Spermatophyta</taxon>
        <taxon>Magnoliopsida</taxon>
        <taxon>eudicotyledons</taxon>
        <taxon>Gunneridae</taxon>
        <taxon>Pentapetalae</taxon>
        <taxon>rosids</taxon>
        <taxon>fabids</taxon>
        <taxon>Fagales</taxon>
        <taxon>Myricaceae</taxon>
        <taxon>Morella</taxon>
    </lineage>
</organism>
<dbReference type="AlphaFoldDB" id="A0A6A1V8I2"/>
<evidence type="ECO:0000256" key="4">
    <source>
        <dbReference type="ARBA" id="ARBA00022679"/>
    </source>
</evidence>
<dbReference type="EC" id="2.4.1.82" evidence="2"/>
<evidence type="ECO:0000256" key="3">
    <source>
        <dbReference type="ARBA" id="ARBA00022676"/>
    </source>
</evidence>
<evidence type="ECO:0000256" key="2">
    <source>
        <dbReference type="ARBA" id="ARBA00012708"/>
    </source>
</evidence>
<evidence type="ECO:0000313" key="8">
    <source>
        <dbReference type="EMBL" id="KAB1208991.1"/>
    </source>
</evidence>
<reference evidence="8 9" key="1">
    <citation type="journal article" date="2019" name="Plant Biotechnol. J.">
        <title>The red bayberry genome and genetic basis of sex determination.</title>
        <authorList>
            <person name="Jia H.M."/>
            <person name="Jia H.J."/>
            <person name="Cai Q.L."/>
            <person name="Wang Y."/>
            <person name="Zhao H.B."/>
            <person name="Yang W.F."/>
            <person name="Wang G.Y."/>
            <person name="Li Y.H."/>
            <person name="Zhan D.L."/>
            <person name="Shen Y.T."/>
            <person name="Niu Q.F."/>
            <person name="Chang L."/>
            <person name="Qiu J."/>
            <person name="Zhao L."/>
            <person name="Xie H.B."/>
            <person name="Fu W.Y."/>
            <person name="Jin J."/>
            <person name="Li X.W."/>
            <person name="Jiao Y."/>
            <person name="Zhou C.C."/>
            <person name="Tu T."/>
            <person name="Chai C.Y."/>
            <person name="Gao J.L."/>
            <person name="Fan L.J."/>
            <person name="van de Weg E."/>
            <person name="Wang J.Y."/>
            <person name="Gao Z.S."/>
        </authorList>
    </citation>
    <scope>NUCLEOTIDE SEQUENCE [LARGE SCALE GENOMIC DNA]</scope>
    <source>
        <tissue evidence="8">Leaves</tissue>
    </source>
</reference>
<dbReference type="GO" id="GO:0047274">
    <property type="term" value="F:galactinol-sucrose galactosyltransferase activity"/>
    <property type="evidence" value="ECO:0007669"/>
    <property type="project" value="UniProtKB-EC"/>
</dbReference>
<dbReference type="InterPro" id="IPR017853">
    <property type="entry name" value="GH"/>
</dbReference>
<evidence type="ECO:0000256" key="7">
    <source>
        <dbReference type="ARBA" id="ARBA00049426"/>
    </source>
</evidence>
<evidence type="ECO:0000256" key="5">
    <source>
        <dbReference type="ARBA" id="ARBA00023277"/>
    </source>
</evidence>
<gene>
    <name evidence="8" type="ORF">CJ030_MR6G022959</name>
</gene>
<evidence type="ECO:0000256" key="6">
    <source>
        <dbReference type="ARBA" id="ARBA00025404"/>
    </source>
</evidence>
<dbReference type="InterPro" id="IPR008811">
    <property type="entry name" value="Glycosyl_hydrolases_36"/>
</dbReference>
<keyword evidence="4 8" id="KW-0808">Transferase</keyword>
<comment type="caution">
    <text evidence="8">The sequence shown here is derived from an EMBL/GenBank/DDBJ whole genome shotgun (WGS) entry which is preliminary data.</text>
</comment>
<dbReference type="InterPro" id="IPR013785">
    <property type="entry name" value="Aldolase_TIM"/>
</dbReference>
<dbReference type="SUPFAM" id="SSF51445">
    <property type="entry name" value="(Trans)glycosidases"/>
    <property type="match status" value="1"/>
</dbReference>
<name>A0A6A1V8I2_9ROSI</name>
<dbReference type="FunFam" id="3.20.20.70:FF:000129">
    <property type="entry name" value="Probable galactinol--sucrose galactosyltransferase 1"/>
    <property type="match status" value="1"/>
</dbReference>
<evidence type="ECO:0000256" key="1">
    <source>
        <dbReference type="ARBA" id="ARBA00007240"/>
    </source>
</evidence>
<keyword evidence="9" id="KW-1185">Reference proteome</keyword>
<comment type="catalytic activity">
    <reaction evidence="7">
        <text>alpha-D-galactosyl-(1-&gt;3)-1D-myo-inositol + sucrose = raffinose + myo-inositol</text>
        <dbReference type="Rhea" id="RHEA:20161"/>
        <dbReference type="ChEBI" id="CHEBI:16634"/>
        <dbReference type="ChEBI" id="CHEBI:17268"/>
        <dbReference type="ChEBI" id="CHEBI:17505"/>
        <dbReference type="ChEBI" id="CHEBI:17992"/>
        <dbReference type="EC" id="2.4.1.82"/>
    </reaction>
</comment>
<proteinExistence type="inferred from homology"/>
<dbReference type="Pfam" id="PF05691">
    <property type="entry name" value="Raffinose_syn"/>
    <property type="match status" value="1"/>
</dbReference>
<sequence length="774" mass="84801">MTIKQAVRIADRKVIVKNRTILTGVPDNVIATSGSDSGPVEGVFLGAVFDEEKSRHVVSVGALRDVRFMACFRFKLWWMAQKMGDKGGDIPLETQFLLVETKDGSHLESDDGNEENQIVYTVFLPLIEGSFRACLQGNAQDELELCLESGDADTKASSFTHSLFISAGTDPFGTITDAIRAVKLHLKSFRPRHEKKLPGIVDYFGWCTWDAFYQEVTQEGVEAGLESLAAGGTPPKFVIIDDGWQSVGGDPQDADESEKKAQPLLRLTGIKENSKFQNKDDPAAGIKNIVNIAKQKHGLKYVYVWHAITGYWGGVRPGVKEMEQYGSLMKYPKVSNGVVENEPTWKTDAMAVQGLGLVNPMHVYKFYNELHSYLASAGVDGVKVDVQCILETLGAGLGGRVELTRQYHQALDASVARNFPDNGIIACMSHNTDALYCSKQTAVVRASDDFYPRDPTSHTIHIAAVAYNSVFLGEFMQPDWDMFHSLHPAAEYHGSARAISGGPIYVSDAPGKHNFELLKKLVLPNGSVLRPRLPGRPTRDCLFSDPARDGVSLLKIWNMNKYTGILGAYNCQGAAWNTAERKNTFHETKSEAITGSIRGRDVHLIAEAATDPNWNGACAFYCHRSGELVVLPYNSALPVSLKVLEHNIYTVTPIQVLAPGFGFAPIGLVDMFNAGGAIEGLRYELKDGAKLFELESVAAGEKVENNSSELVGIVHMEVKGCGKFGAYSSVRPRRCKVGSNVVDFSYDSESGLVTLSLDRLPEEGQKVHIVEVEL</sequence>